<protein>
    <submittedName>
        <fullName evidence="2">NAD(P)-dependent oxidoreductase</fullName>
    </submittedName>
</protein>
<dbReference type="AlphaFoldDB" id="A0A501WIF0"/>
<accession>A0A501WIF0</accession>
<dbReference type="InterPro" id="IPR001509">
    <property type="entry name" value="Epimerase_deHydtase"/>
</dbReference>
<reference evidence="2 3" key="1">
    <citation type="submission" date="2019-06" db="EMBL/GenBank/DDBJ databases">
        <title>A novel bacterium of genus Amaricoccus, isolated from marine sediment.</title>
        <authorList>
            <person name="Huang H."/>
            <person name="Mo K."/>
            <person name="Hu Y."/>
        </authorList>
    </citation>
    <scope>NUCLEOTIDE SEQUENCE [LARGE SCALE GENOMIC DNA]</scope>
    <source>
        <strain evidence="2 3">HB172011</strain>
    </source>
</reference>
<evidence type="ECO:0000313" key="3">
    <source>
        <dbReference type="Proteomes" id="UP000319255"/>
    </source>
</evidence>
<dbReference type="Gene3D" id="3.40.50.720">
    <property type="entry name" value="NAD(P)-binding Rossmann-like Domain"/>
    <property type="match status" value="1"/>
</dbReference>
<organism evidence="2 3">
    <name type="scientific">Amaricoccus solimangrovi</name>
    <dbReference type="NCBI Taxonomy" id="2589815"/>
    <lineage>
        <taxon>Bacteria</taxon>
        <taxon>Pseudomonadati</taxon>
        <taxon>Pseudomonadota</taxon>
        <taxon>Alphaproteobacteria</taxon>
        <taxon>Rhodobacterales</taxon>
        <taxon>Paracoccaceae</taxon>
        <taxon>Amaricoccus</taxon>
    </lineage>
</organism>
<proteinExistence type="predicted"/>
<dbReference type="EMBL" id="VFRP01000016">
    <property type="protein sequence ID" value="TPE49289.1"/>
    <property type="molecule type" value="Genomic_DNA"/>
</dbReference>
<dbReference type="PROSITE" id="PS00061">
    <property type="entry name" value="ADH_SHORT"/>
    <property type="match status" value="1"/>
</dbReference>
<comment type="caution">
    <text evidence="2">The sequence shown here is derived from an EMBL/GenBank/DDBJ whole genome shotgun (WGS) entry which is preliminary data.</text>
</comment>
<dbReference type="OrthoDB" id="367683at2"/>
<sequence length="306" mass="32799">MSGDHVLVTGAIGLIGNAVRRRLEDRGTPVIAIDRMAATVDGREVLECDVTDVHGLHALARRHPIGAIVHCGAFSGPMVSPDHPTQMIRVNIGGAGNIGELARVIGGVRVVFAATATAYGATPPGPVPEDTVMVPDSMYGASKAAAEHIMNAYRLQFGVDTVSLRIGWVYGPRRTTACLIRRMLTDAAAGRPTRIPYGRDFPRQYVHIDDVTGAMIAALDRPNLPRQAYNITGGAWITLGEVAETVMRVIPGARVEVAPGDDPGDMRQERFDISAAERDLGYVPRVSLEDGLRSYADWLAREGVCA</sequence>
<dbReference type="InterPro" id="IPR020904">
    <property type="entry name" value="Sc_DH/Rdtase_CS"/>
</dbReference>
<dbReference type="Proteomes" id="UP000319255">
    <property type="component" value="Unassembled WGS sequence"/>
</dbReference>
<dbReference type="RefSeq" id="WP_140455054.1">
    <property type="nucleotide sequence ID" value="NZ_VFRP01000016.1"/>
</dbReference>
<keyword evidence="3" id="KW-1185">Reference proteome</keyword>
<evidence type="ECO:0000313" key="2">
    <source>
        <dbReference type="EMBL" id="TPE49289.1"/>
    </source>
</evidence>
<gene>
    <name evidence="2" type="ORF">FJM51_15515</name>
</gene>
<dbReference type="PANTHER" id="PTHR43245">
    <property type="entry name" value="BIFUNCTIONAL POLYMYXIN RESISTANCE PROTEIN ARNA"/>
    <property type="match status" value="1"/>
</dbReference>
<dbReference type="SUPFAM" id="SSF51735">
    <property type="entry name" value="NAD(P)-binding Rossmann-fold domains"/>
    <property type="match status" value="1"/>
</dbReference>
<evidence type="ECO:0000259" key="1">
    <source>
        <dbReference type="Pfam" id="PF01370"/>
    </source>
</evidence>
<dbReference type="InterPro" id="IPR036291">
    <property type="entry name" value="NAD(P)-bd_dom_sf"/>
</dbReference>
<name>A0A501WIF0_9RHOB</name>
<dbReference type="InterPro" id="IPR050177">
    <property type="entry name" value="Lipid_A_modif_metabolic_enz"/>
</dbReference>
<feature type="domain" description="NAD-dependent epimerase/dehydratase" evidence="1">
    <location>
        <begin position="6"/>
        <end position="231"/>
    </location>
</feature>
<dbReference type="Pfam" id="PF01370">
    <property type="entry name" value="Epimerase"/>
    <property type="match status" value="1"/>
</dbReference>